<dbReference type="AlphaFoldDB" id="A0A7X1G8Q7"/>
<proteinExistence type="predicted"/>
<dbReference type="RefSeq" id="WP_185795347.1">
    <property type="nucleotide sequence ID" value="NZ_JACMYH010000008.1"/>
</dbReference>
<dbReference type="InterPro" id="IPR014985">
    <property type="entry name" value="WbqC"/>
</dbReference>
<name>A0A7X1G8Q7_9PSED</name>
<dbReference type="Pfam" id="PF08889">
    <property type="entry name" value="WbqC"/>
    <property type="match status" value="1"/>
</dbReference>
<dbReference type="EMBL" id="JACMYH010000008">
    <property type="protein sequence ID" value="MBC2680527.1"/>
    <property type="molecule type" value="Genomic_DNA"/>
</dbReference>
<protein>
    <submittedName>
        <fullName evidence="1">WbqC family protein</fullName>
    </submittedName>
</protein>
<dbReference type="Proteomes" id="UP000546173">
    <property type="component" value="Unassembled WGS sequence"/>
</dbReference>
<reference evidence="1 2" key="1">
    <citation type="submission" date="2020-08" db="EMBL/GenBank/DDBJ databases">
        <title>Pseudomonas sp. nov.</title>
        <authorList>
            <person name="Gieschler S."/>
            <person name="Fiedler G."/>
            <person name="Brinks E."/>
            <person name="Boehnlein C."/>
            <person name="Franz C.M.A.P."/>
            <person name="Kabisch J."/>
        </authorList>
    </citation>
    <scope>NUCLEOTIDE SEQUENCE [LARGE SCALE GENOMIC DNA]</scope>
    <source>
        <strain evidence="1 2">MBT-2</strain>
    </source>
</reference>
<keyword evidence="2" id="KW-1185">Reference proteome</keyword>
<evidence type="ECO:0000313" key="1">
    <source>
        <dbReference type="EMBL" id="MBC2680527.1"/>
    </source>
</evidence>
<gene>
    <name evidence="1" type="ORF">H7993_19200</name>
</gene>
<accession>A0A7X1G8Q7</accession>
<comment type="caution">
    <text evidence="1">The sequence shown here is derived from an EMBL/GenBank/DDBJ whole genome shotgun (WGS) entry which is preliminary data.</text>
</comment>
<evidence type="ECO:0000313" key="2">
    <source>
        <dbReference type="Proteomes" id="UP000546173"/>
    </source>
</evidence>
<organism evidence="1 2">
    <name type="scientific">Pseudomonas baltica</name>
    <dbReference type="NCBI Taxonomy" id="2762576"/>
    <lineage>
        <taxon>Bacteria</taxon>
        <taxon>Pseudomonadati</taxon>
        <taxon>Pseudomonadota</taxon>
        <taxon>Gammaproteobacteria</taxon>
        <taxon>Pseudomonadales</taxon>
        <taxon>Pseudomonadaceae</taxon>
        <taxon>Pseudomonas</taxon>
    </lineage>
</organism>
<sequence length="261" mass="30142">MSRTVAMMQPYWFPYFGYFQLIAGADAFVLGDSLQYVHPGWVNRNRLLSSGAATLFTLPLKKDHSDLAINQRELSDNAPQVLDKLLKSIAMSYSRAPYRDEVLALLKPLLTYPERNLALYLEYSLRKVCEYLQIDTPIHVMSTLPVDQRQVQDKQDRVVKLARHFDAQRYLNPIGGTALYDEEYFARHDLELRFHRMDELCYTQFKDPFVANLSIIDVLMFNPVSRIRQWLPCYSTLKPSAAQDTVKVVTSPSAHAIEMRS</sequence>